<protein>
    <recommendedName>
        <fullName evidence="1">HTH cro/C1-type domain-containing protein</fullName>
    </recommendedName>
</protein>
<dbReference type="KEGG" id="bon:A361_26915"/>
<reference evidence="2 3" key="1">
    <citation type="submission" date="2016-04" db="EMBL/GenBank/DDBJ databases">
        <title>Complete genome sequence of Bacillus oceanisediminis strain 2691.</title>
        <authorList>
            <person name="Jeong H."/>
            <person name="Kim H.J."/>
            <person name="Lee D.-W."/>
        </authorList>
    </citation>
    <scope>NUCLEOTIDE SEQUENCE [LARGE SCALE GENOMIC DNA]</scope>
    <source>
        <strain evidence="2 3">2691</strain>
    </source>
</reference>
<dbReference type="InterPro" id="IPR053163">
    <property type="entry name" value="HTH-type_regulator_Rgg"/>
</dbReference>
<gene>
    <name evidence="2" type="ORF">A361_26915</name>
</gene>
<dbReference type="SUPFAM" id="SSF47413">
    <property type="entry name" value="lambda repressor-like DNA-binding domains"/>
    <property type="match status" value="1"/>
</dbReference>
<dbReference type="InterPro" id="IPR001387">
    <property type="entry name" value="Cro/C1-type_HTH"/>
</dbReference>
<dbReference type="Pfam" id="PF01381">
    <property type="entry name" value="HTH_3"/>
    <property type="match status" value="1"/>
</dbReference>
<evidence type="ECO:0000313" key="2">
    <source>
        <dbReference type="EMBL" id="AND42625.1"/>
    </source>
</evidence>
<dbReference type="CDD" id="cd00093">
    <property type="entry name" value="HTH_XRE"/>
    <property type="match status" value="1"/>
</dbReference>
<dbReference type="GO" id="GO:0003677">
    <property type="term" value="F:DNA binding"/>
    <property type="evidence" value="ECO:0007669"/>
    <property type="project" value="InterPro"/>
</dbReference>
<dbReference type="InterPro" id="IPR010982">
    <property type="entry name" value="Lambda_DNA-bd_dom_sf"/>
</dbReference>
<sequence length="121" mass="13945">MINIAVGKLIKKLRLEKEITMSDFAKQIKLSQSSLSRIENGTQELSLSMIATICEQLGISLSNFFWKLEFLSQDKAKDFWIHYNAGEPMQDLESDLINWIASLTDDQKKALYTLVHSYNRD</sequence>
<name>A0A169G1C6_9BACI</name>
<organism evidence="2 3">
    <name type="scientific">Cytobacillus oceanisediminis 2691</name>
    <dbReference type="NCBI Taxonomy" id="1196031"/>
    <lineage>
        <taxon>Bacteria</taxon>
        <taxon>Bacillati</taxon>
        <taxon>Bacillota</taxon>
        <taxon>Bacilli</taxon>
        <taxon>Bacillales</taxon>
        <taxon>Bacillaceae</taxon>
        <taxon>Cytobacillus</taxon>
    </lineage>
</organism>
<dbReference type="RefSeq" id="WP_019382818.1">
    <property type="nucleotide sequence ID" value="NZ_CP015506.1"/>
</dbReference>
<evidence type="ECO:0000259" key="1">
    <source>
        <dbReference type="PROSITE" id="PS50943"/>
    </source>
</evidence>
<accession>A0A169G1C6</accession>
<dbReference type="Gene3D" id="1.10.260.40">
    <property type="entry name" value="lambda repressor-like DNA-binding domains"/>
    <property type="match status" value="1"/>
</dbReference>
<dbReference type="PANTHER" id="PTHR37038">
    <property type="entry name" value="TRANSCRIPTIONAL REGULATOR-RELATED"/>
    <property type="match status" value="1"/>
</dbReference>
<dbReference type="AlphaFoldDB" id="A0A169G1C6"/>
<dbReference type="STRING" id="1196031.A361_26915"/>
<dbReference type="PROSITE" id="PS50943">
    <property type="entry name" value="HTH_CROC1"/>
    <property type="match status" value="1"/>
</dbReference>
<dbReference type="EMBL" id="CP015506">
    <property type="protein sequence ID" value="AND42625.1"/>
    <property type="molecule type" value="Genomic_DNA"/>
</dbReference>
<dbReference type="Proteomes" id="UP000077856">
    <property type="component" value="Chromosome"/>
</dbReference>
<dbReference type="SMART" id="SM00530">
    <property type="entry name" value="HTH_XRE"/>
    <property type="match status" value="1"/>
</dbReference>
<proteinExistence type="predicted"/>
<evidence type="ECO:0000313" key="3">
    <source>
        <dbReference type="Proteomes" id="UP000077856"/>
    </source>
</evidence>
<feature type="domain" description="HTH cro/C1-type" evidence="1">
    <location>
        <begin position="10"/>
        <end position="64"/>
    </location>
</feature>